<protein>
    <submittedName>
        <fullName evidence="1">Uncharacterized protein</fullName>
    </submittedName>
</protein>
<evidence type="ECO:0000313" key="2">
    <source>
        <dbReference type="Proteomes" id="UP001341281"/>
    </source>
</evidence>
<dbReference type="PANTHER" id="PTHR33063:SF16">
    <property type="entry name" value="OS02G0241300 PROTEIN"/>
    <property type="match status" value="1"/>
</dbReference>
<dbReference type="AlphaFoldDB" id="A0AAQ3XE23"/>
<proteinExistence type="predicted"/>
<sequence length="138" mass="15735">MDRISQSLCTKLPVEVVEGKRRPLVPLQAAKLASGAGITLRQHFPILPRWKDYKDDEGLLKEYIGRLGAQFNMDTNSEPVKAACYDFLKCAQRQVRYKLKLAYFNGILANEVRATSPLDSISNKQWQALVDMWSEPKH</sequence>
<evidence type="ECO:0000313" key="1">
    <source>
        <dbReference type="EMBL" id="WVZ94870.1"/>
    </source>
</evidence>
<dbReference type="EMBL" id="CP144753">
    <property type="protein sequence ID" value="WVZ94870.1"/>
    <property type="molecule type" value="Genomic_DNA"/>
</dbReference>
<dbReference type="PANTHER" id="PTHR33063">
    <property type="entry name" value="OS02G0583500 PROTEIN"/>
    <property type="match status" value="1"/>
</dbReference>
<name>A0AAQ3XE23_PASNO</name>
<feature type="non-terminal residue" evidence="1">
    <location>
        <position position="138"/>
    </location>
</feature>
<dbReference type="Proteomes" id="UP001341281">
    <property type="component" value="Chromosome 09"/>
</dbReference>
<organism evidence="1 2">
    <name type="scientific">Paspalum notatum var. saurae</name>
    <dbReference type="NCBI Taxonomy" id="547442"/>
    <lineage>
        <taxon>Eukaryota</taxon>
        <taxon>Viridiplantae</taxon>
        <taxon>Streptophyta</taxon>
        <taxon>Embryophyta</taxon>
        <taxon>Tracheophyta</taxon>
        <taxon>Spermatophyta</taxon>
        <taxon>Magnoliopsida</taxon>
        <taxon>Liliopsida</taxon>
        <taxon>Poales</taxon>
        <taxon>Poaceae</taxon>
        <taxon>PACMAD clade</taxon>
        <taxon>Panicoideae</taxon>
        <taxon>Andropogonodae</taxon>
        <taxon>Paspaleae</taxon>
        <taxon>Paspalinae</taxon>
        <taxon>Paspalum</taxon>
    </lineage>
</organism>
<keyword evidence="2" id="KW-1185">Reference proteome</keyword>
<reference evidence="1 2" key="1">
    <citation type="submission" date="2024-02" db="EMBL/GenBank/DDBJ databases">
        <title>High-quality chromosome-scale genome assembly of Pensacola bahiagrass (Paspalum notatum Flugge var. saurae).</title>
        <authorList>
            <person name="Vega J.M."/>
            <person name="Podio M."/>
            <person name="Orjuela J."/>
            <person name="Siena L.A."/>
            <person name="Pessino S.C."/>
            <person name="Combes M.C."/>
            <person name="Mariac C."/>
            <person name="Albertini E."/>
            <person name="Pupilli F."/>
            <person name="Ortiz J.P.A."/>
            <person name="Leblanc O."/>
        </authorList>
    </citation>
    <scope>NUCLEOTIDE SEQUENCE [LARGE SCALE GENOMIC DNA]</scope>
    <source>
        <strain evidence="1">R1</strain>
        <tissue evidence="1">Leaf</tissue>
    </source>
</reference>
<gene>
    <name evidence="1" type="ORF">U9M48_040706</name>
</gene>
<accession>A0AAQ3XE23</accession>